<gene>
    <name evidence="3" type="ORF">FYJ63_01715</name>
</gene>
<name>A0A7K0K0H5_9ACTO</name>
<protein>
    <submittedName>
        <fullName evidence="3">Uncharacterized protein</fullName>
    </submittedName>
</protein>
<dbReference type="EMBL" id="VUMY01000002">
    <property type="protein sequence ID" value="MST48981.1"/>
    <property type="molecule type" value="Genomic_DNA"/>
</dbReference>
<dbReference type="Proteomes" id="UP000442535">
    <property type="component" value="Unassembled WGS sequence"/>
</dbReference>
<proteinExistence type="predicted"/>
<accession>A0A7K0K0H5</accession>
<evidence type="ECO:0000256" key="2">
    <source>
        <dbReference type="SAM" id="SignalP"/>
    </source>
</evidence>
<keyword evidence="4" id="KW-1185">Reference proteome</keyword>
<sequence>MPAYKRLLLVLPVAALLLGSCAETSSSPSSPTTSAAVSETPSPELTPVDPADIPKGLFDEKPLDGKYQGLFLKVEDFDNYLDSPAGWRTDAEEELGEEPLEFVEQSCDFPVGQTPWRGREQHAWNASQFGPVMVQQIRHTGKKEADVLIEQIRPHIESCQAKGKVDSSMYEGTSYTYELVDSTSVPGSVMWKRTSHFENPEDGYDTNVTYVGMMSKKDCLILFLWGMTPIMQEFATPEILLDAMKTVSEK</sequence>
<keyword evidence="2" id="KW-0732">Signal</keyword>
<dbReference type="AlphaFoldDB" id="A0A7K0K0H5"/>
<organism evidence="3 4">
    <name type="scientific">Mobiluncus porci</name>
    <dbReference type="NCBI Taxonomy" id="2652278"/>
    <lineage>
        <taxon>Bacteria</taxon>
        <taxon>Bacillati</taxon>
        <taxon>Actinomycetota</taxon>
        <taxon>Actinomycetes</taxon>
        <taxon>Actinomycetales</taxon>
        <taxon>Actinomycetaceae</taxon>
        <taxon>Mobiluncus</taxon>
    </lineage>
</organism>
<feature type="compositionally biased region" description="Low complexity" evidence="1">
    <location>
        <begin position="22"/>
        <end position="43"/>
    </location>
</feature>
<evidence type="ECO:0000256" key="1">
    <source>
        <dbReference type="SAM" id="MobiDB-lite"/>
    </source>
</evidence>
<reference evidence="3 4" key="1">
    <citation type="submission" date="2019-08" db="EMBL/GenBank/DDBJ databases">
        <title>In-depth cultivation of the pig gut microbiome towards novel bacterial diversity and tailored functional studies.</title>
        <authorList>
            <person name="Wylensek D."/>
            <person name="Hitch T.C.A."/>
            <person name="Clavel T."/>
        </authorList>
    </citation>
    <scope>NUCLEOTIDE SEQUENCE [LARGE SCALE GENOMIC DNA]</scope>
    <source>
        <strain evidence="3 4">RF-GAM-744-WT-7</strain>
    </source>
</reference>
<feature type="region of interest" description="Disordered" evidence="1">
    <location>
        <begin position="22"/>
        <end position="55"/>
    </location>
</feature>
<feature type="signal peptide" evidence="2">
    <location>
        <begin position="1"/>
        <end position="22"/>
    </location>
</feature>
<evidence type="ECO:0000313" key="3">
    <source>
        <dbReference type="EMBL" id="MST48981.1"/>
    </source>
</evidence>
<evidence type="ECO:0000313" key="4">
    <source>
        <dbReference type="Proteomes" id="UP000442535"/>
    </source>
</evidence>
<dbReference type="PROSITE" id="PS51257">
    <property type="entry name" value="PROKAR_LIPOPROTEIN"/>
    <property type="match status" value="1"/>
</dbReference>
<feature type="chain" id="PRO_5038625825" evidence="2">
    <location>
        <begin position="23"/>
        <end position="250"/>
    </location>
</feature>
<dbReference type="RefSeq" id="WP_154543206.1">
    <property type="nucleotide sequence ID" value="NZ_VUMY01000002.1"/>
</dbReference>
<comment type="caution">
    <text evidence="3">The sequence shown here is derived from an EMBL/GenBank/DDBJ whole genome shotgun (WGS) entry which is preliminary data.</text>
</comment>